<reference evidence="2" key="1">
    <citation type="journal article" date="2014" name="Int. J. Syst. Evol. Microbiol.">
        <title>Complete genome sequence of Corynebacterium casei LMG S-19264T (=DSM 44701T), isolated from a smear-ripened cheese.</title>
        <authorList>
            <consortium name="US DOE Joint Genome Institute (JGI-PGF)"/>
            <person name="Walter F."/>
            <person name="Albersmeier A."/>
            <person name="Kalinowski J."/>
            <person name="Ruckert C."/>
        </authorList>
    </citation>
    <scope>NUCLEOTIDE SEQUENCE</scope>
    <source>
        <strain evidence="2">CGMCC 1.12919</strain>
    </source>
</reference>
<evidence type="ECO:0000259" key="1">
    <source>
        <dbReference type="Pfam" id="PF00149"/>
    </source>
</evidence>
<comment type="caution">
    <text evidence="2">The sequence shown here is derived from an EMBL/GenBank/DDBJ whole genome shotgun (WGS) entry which is preliminary data.</text>
</comment>
<reference evidence="2" key="2">
    <citation type="submission" date="2020-09" db="EMBL/GenBank/DDBJ databases">
        <authorList>
            <person name="Sun Q."/>
            <person name="Zhou Y."/>
        </authorList>
    </citation>
    <scope>NUCLEOTIDE SEQUENCE</scope>
    <source>
        <strain evidence="2">CGMCC 1.12919</strain>
    </source>
</reference>
<dbReference type="Pfam" id="PF00149">
    <property type="entry name" value="Metallophos"/>
    <property type="match status" value="1"/>
</dbReference>
<organism evidence="2 3">
    <name type="scientific">Chelatococcus reniformis</name>
    <dbReference type="NCBI Taxonomy" id="1494448"/>
    <lineage>
        <taxon>Bacteria</taxon>
        <taxon>Pseudomonadati</taxon>
        <taxon>Pseudomonadota</taxon>
        <taxon>Alphaproteobacteria</taxon>
        <taxon>Hyphomicrobiales</taxon>
        <taxon>Chelatococcaceae</taxon>
        <taxon>Chelatococcus</taxon>
    </lineage>
</organism>
<dbReference type="EMBL" id="BMGG01000006">
    <property type="protein sequence ID" value="GGC73199.1"/>
    <property type="molecule type" value="Genomic_DNA"/>
</dbReference>
<feature type="domain" description="Calcineurin-like phosphoesterase" evidence="1">
    <location>
        <begin position="7"/>
        <end position="201"/>
    </location>
</feature>
<dbReference type="Proteomes" id="UP000637002">
    <property type="component" value="Unassembled WGS sequence"/>
</dbReference>
<dbReference type="AlphaFoldDB" id="A0A916UHL2"/>
<evidence type="ECO:0000313" key="2">
    <source>
        <dbReference type="EMBL" id="GGC73199.1"/>
    </source>
</evidence>
<dbReference type="InterPro" id="IPR051918">
    <property type="entry name" value="STPP_CPPED1"/>
</dbReference>
<dbReference type="PANTHER" id="PTHR43143">
    <property type="entry name" value="METALLOPHOSPHOESTERASE, CALCINEURIN SUPERFAMILY"/>
    <property type="match status" value="1"/>
</dbReference>
<evidence type="ECO:0000313" key="3">
    <source>
        <dbReference type="Proteomes" id="UP000637002"/>
    </source>
</evidence>
<sequence>MPEGSLTVIQLTDLHLSPSRPFFLANWRAAARDAQRAEADLIVISGDLTINGADWEADLTHAMAELRPLEPLCVPGNHDIGECRPDHDQAIDAVRLERYRRLVGPDYWYRDQGAWRIVGLNTQLMASGLPDETAQRAWAEAVIPADGRFIAVFLHKPLYVETVDGDDEPDHAVPGEARRWLAGLLAHPAVRLVSCGHVHQYRVRTLAAAKHVWAPATSFLTHHDYGGEHVPGLLTWRLGADGQAEHELSVPEGLRRLQLEDIRGDFPNLRSLTPAAVAAAMNRHGLAAARPLEPVPAG</sequence>
<dbReference type="InterPro" id="IPR004843">
    <property type="entry name" value="Calcineurin-like_PHP"/>
</dbReference>
<dbReference type="RefSeq" id="WP_188610426.1">
    <property type="nucleotide sequence ID" value="NZ_BMGG01000006.1"/>
</dbReference>
<protein>
    <recommendedName>
        <fullName evidence="1">Calcineurin-like phosphoesterase domain-containing protein</fullName>
    </recommendedName>
</protein>
<dbReference type="InterPro" id="IPR029052">
    <property type="entry name" value="Metallo-depent_PP-like"/>
</dbReference>
<accession>A0A916UHL2</accession>
<dbReference type="PANTHER" id="PTHR43143:SF1">
    <property type="entry name" value="SERINE_THREONINE-PROTEIN PHOSPHATASE CPPED1"/>
    <property type="match status" value="1"/>
</dbReference>
<gene>
    <name evidence="2" type="ORF">GCM10010994_34490</name>
</gene>
<dbReference type="SUPFAM" id="SSF56300">
    <property type="entry name" value="Metallo-dependent phosphatases"/>
    <property type="match status" value="1"/>
</dbReference>
<proteinExistence type="predicted"/>
<keyword evidence="3" id="KW-1185">Reference proteome</keyword>
<name>A0A916UHL2_9HYPH</name>
<dbReference type="GO" id="GO:0016787">
    <property type="term" value="F:hydrolase activity"/>
    <property type="evidence" value="ECO:0007669"/>
    <property type="project" value="InterPro"/>
</dbReference>
<dbReference type="Gene3D" id="3.60.21.10">
    <property type="match status" value="1"/>
</dbReference>